<dbReference type="InterPro" id="IPR036153">
    <property type="entry name" value="Eryth_link_C_sf"/>
</dbReference>
<dbReference type="EMBL" id="CAIIXF020000006">
    <property type="protein sequence ID" value="CAH1787063.1"/>
    <property type="molecule type" value="Genomic_DNA"/>
</dbReference>
<dbReference type="InterPro" id="IPR036055">
    <property type="entry name" value="LDL_receptor-like_sf"/>
</dbReference>
<keyword evidence="4" id="KW-0732">Signal</keyword>
<dbReference type="InterPro" id="IPR002172">
    <property type="entry name" value="LDrepeatLR_classA_rpt"/>
</dbReference>
<accession>A0A8S4NYH4</accession>
<dbReference type="PROSITE" id="PS50068">
    <property type="entry name" value="LDLRA_2"/>
    <property type="match status" value="1"/>
</dbReference>
<evidence type="ECO:0000256" key="2">
    <source>
        <dbReference type="PROSITE-ProRule" id="PRU00124"/>
    </source>
</evidence>
<evidence type="ECO:0000256" key="4">
    <source>
        <dbReference type="SAM" id="SignalP"/>
    </source>
</evidence>
<gene>
    <name evidence="6" type="ORF">OFUS_LOCUS12841</name>
</gene>
<feature type="chain" id="PRO_5035889061" description="Annelid erythrocruorin linker subunit C-terminal domain-containing protein" evidence="4">
    <location>
        <begin position="16"/>
        <end position="272"/>
    </location>
</feature>
<feature type="signal peptide" evidence="4">
    <location>
        <begin position="1"/>
        <end position="15"/>
    </location>
</feature>
<evidence type="ECO:0000256" key="1">
    <source>
        <dbReference type="ARBA" id="ARBA00023157"/>
    </source>
</evidence>
<dbReference type="Proteomes" id="UP000749559">
    <property type="component" value="Unassembled WGS sequence"/>
</dbReference>
<dbReference type="SUPFAM" id="SSF141480">
    <property type="entry name" value="Extracellular hemoglobin linker subunit, receptor domain"/>
    <property type="match status" value="1"/>
</dbReference>
<organism evidence="6 7">
    <name type="scientific">Owenia fusiformis</name>
    <name type="common">Polychaete worm</name>
    <dbReference type="NCBI Taxonomy" id="6347"/>
    <lineage>
        <taxon>Eukaryota</taxon>
        <taxon>Metazoa</taxon>
        <taxon>Spiralia</taxon>
        <taxon>Lophotrochozoa</taxon>
        <taxon>Annelida</taxon>
        <taxon>Polychaeta</taxon>
        <taxon>Sedentaria</taxon>
        <taxon>Canalipalpata</taxon>
        <taxon>Sabellida</taxon>
        <taxon>Oweniida</taxon>
        <taxon>Oweniidae</taxon>
        <taxon>Owenia</taxon>
    </lineage>
</organism>
<evidence type="ECO:0000256" key="3">
    <source>
        <dbReference type="SAM" id="Coils"/>
    </source>
</evidence>
<proteinExistence type="predicted"/>
<feature type="domain" description="Annelid erythrocruorin linker subunit C-terminal" evidence="5">
    <location>
        <begin position="129"/>
        <end position="237"/>
    </location>
</feature>
<evidence type="ECO:0000259" key="5">
    <source>
        <dbReference type="Pfam" id="PF16915"/>
    </source>
</evidence>
<keyword evidence="3" id="KW-0175">Coiled coil</keyword>
<dbReference type="InterPro" id="IPR031639">
    <property type="entry name" value="Eryth_link_C"/>
</dbReference>
<feature type="coiled-coil region" evidence="3">
    <location>
        <begin position="39"/>
        <end position="87"/>
    </location>
</feature>
<dbReference type="Pfam" id="PF16915">
    <property type="entry name" value="Eryth_link_C"/>
    <property type="match status" value="1"/>
</dbReference>
<evidence type="ECO:0000313" key="7">
    <source>
        <dbReference type="Proteomes" id="UP000749559"/>
    </source>
</evidence>
<comment type="caution">
    <text evidence="6">The sequence shown here is derived from an EMBL/GenBank/DDBJ whole genome shotgun (WGS) entry which is preliminary data.</text>
</comment>
<dbReference type="Gene3D" id="2.40.128.620">
    <property type="match status" value="1"/>
</dbReference>
<comment type="caution">
    <text evidence="2">Lacks conserved residue(s) required for the propagation of feature annotation.</text>
</comment>
<dbReference type="PROSITE" id="PS01209">
    <property type="entry name" value="LDLRA_1"/>
    <property type="match status" value="1"/>
</dbReference>
<dbReference type="CDD" id="cd00112">
    <property type="entry name" value="LDLa"/>
    <property type="match status" value="1"/>
</dbReference>
<keyword evidence="1" id="KW-1015">Disulfide bond</keyword>
<name>A0A8S4NYH4_OWEFU</name>
<dbReference type="AlphaFoldDB" id="A0A8S4NYH4"/>
<protein>
    <recommendedName>
        <fullName evidence="5">Annelid erythrocruorin linker subunit C-terminal domain-containing protein</fullName>
    </recommendedName>
</protein>
<sequence length="272" mass="29922">MKYIGLLLLVAYATANDSCRCSFSFPGGGGANYAQRTRVDAQQLRIGRLEQQIADLSKKYDDSSDDYNSAVETLDYLNDKVEEVREKRCQEGSVECLDNGECIDTLLVCDGVKDCSDGSDEKSLVCNLPFAVGKTYGGYLLSGNDCLIGGFKTQVKATITSVKVLPYFKQRPKIGARLSYSYNDRGTETSGSYRLSGYYNAATASLVLDSVEDDEDIGFVAKFGAYNNDKAVADFQRIGRVSRPYYPHLQTTVIAVSNIIMDLSFVNNMNTI</sequence>
<evidence type="ECO:0000313" key="6">
    <source>
        <dbReference type="EMBL" id="CAH1787063.1"/>
    </source>
</evidence>
<dbReference type="Pfam" id="PF00057">
    <property type="entry name" value="Ldl_recept_a"/>
    <property type="match status" value="1"/>
</dbReference>
<keyword evidence="7" id="KW-1185">Reference proteome</keyword>
<reference evidence="6" key="1">
    <citation type="submission" date="2022-03" db="EMBL/GenBank/DDBJ databases">
        <authorList>
            <person name="Martin C."/>
        </authorList>
    </citation>
    <scope>NUCLEOTIDE SEQUENCE</scope>
</reference>
<dbReference type="OrthoDB" id="10013209at2759"/>
<dbReference type="InterPro" id="IPR023415">
    <property type="entry name" value="LDLR_class-A_CS"/>
</dbReference>
<dbReference type="SUPFAM" id="SSF57424">
    <property type="entry name" value="LDL receptor-like module"/>
    <property type="match status" value="1"/>
</dbReference>
<dbReference type="SMART" id="SM00192">
    <property type="entry name" value="LDLa"/>
    <property type="match status" value="1"/>
</dbReference>